<organism evidence="1 2">
    <name type="scientific">Pyropia yezoensis</name>
    <name type="common">Susabi-nori</name>
    <name type="synonym">Porphyra yezoensis</name>
    <dbReference type="NCBI Taxonomy" id="2788"/>
    <lineage>
        <taxon>Eukaryota</taxon>
        <taxon>Rhodophyta</taxon>
        <taxon>Bangiophyceae</taxon>
        <taxon>Bangiales</taxon>
        <taxon>Bangiaceae</taxon>
        <taxon>Pyropia</taxon>
    </lineage>
</organism>
<comment type="caution">
    <text evidence="1">The sequence shown here is derived from an EMBL/GenBank/DDBJ whole genome shotgun (WGS) entry which is preliminary data.</text>
</comment>
<keyword evidence="2" id="KW-1185">Reference proteome</keyword>
<sequence length="356" mass="39717">MHTSTGARHASHCPRRKGGEIRRDFRCEPCELGRRCEPCDLGRTKTAPIAPPPRHAHLPFLTTLPDSLYLPTSLTTVRPSITRCRPTSMLTAPAHPLRSTPPFPRTVAEEAWLRHEDEEPVTKKNGNRSSQWLRSTLSLTPKKTRKQHTIMYTEKRYLGQGVVPGPAVVLEETLQSRCHSEEPARLSAEGLTSAIRSHHIVQIRPPVDAHAGQDKEEGRARGGEQAPHPQPQGGYRHHPQPLQGRHLDEKVLGGEETGPGVGFYVLHRQARRNTVGRLGRGGRCRQSVTMLLSGLGDGQGTRQGGCRRQRQHYGRPIRYRHLGDDKEGHHKDTDQWAHLVLHPPRFGGGRLSAAHS</sequence>
<dbReference type="EMBL" id="CM020619">
    <property type="protein sequence ID" value="KAK1865428.1"/>
    <property type="molecule type" value="Genomic_DNA"/>
</dbReference>
<dbReference type="Proteomes" id="UP000798662">
    <property type="component" value="Chromosome 2"/>
</dbReference>
<evidence type="ECO:0000313" key="1">
    <source>
        <dbReference type="EMBL" id="KAK1865428.1"/>
    </source>
</evidence>
<evidence type="ECO:0000313" key="2">
    <source>
        <dbReference type="Proteomes" id="UP000798662"/>
    </source>
</evidence>
<gene>
    <name evidence="1" type="ORF">I4F81_007959</name>
</gene>
<name>A0ACC3C6P4_PYRYE</name>
<accession>A0ACC3C6P4</accession>
<reference evidence="1" key="1">
    <citation type="submission" date="2019-11" db="EMBL/GenBank/DDBJ databases">
        <title>Nori genome reveals adaptations in red seaweeds to the harsh intertidal environment.</title>
        <authorList>
            <person name="Wang D."/>
            <person name="Mao Y."/>
        </authorList>
    </citation>
    <scope>NUCLEOTIDE SEQUENCE</scope>
    <source>
        <tissue evidence="1">Gametophyte</tissue>
    </source>
</reference>
<proteinExistence type="predicted"/>
<protein>
    <submittedName>
        <fullName evidence="1">Uncharacterized protein</fullName>
    </submittedName>
</protein>